<comment type="caution">
    <text evidence="7">The sequence shown here is derived from an EMBL/GenBank/DDBJ whole genome shotgun (WGS) entry which is preliminary data.</text>
</comment>
<dbReference type="EMBL" id="AAVQ01000001">
    <property type="protein sequence ID" value="EAZ63663.1"/>
    <property type="molecule type" value="Genomic_DNA"/>
</dbReference>
<reference evidence="7 8" key="1">
    <citation type="journal article" date="2007" name="Nat. Biotechnol.">
        <title>Genome sequence of the lignocellulose-bioconverting and xylose-fermenting yeast Pichia stipitis.</title>
        <authorList>
            <person name="Jeffries T.W."/>
            <person name="Grigoriev I.V."/>
            <person name="Grimwood J."/>
            <person name="Laplaza J.M."/>
            <person name="Aerts A."/>
            <person name="Salamov A."/>
            <person name="Schmutz J."/>
            <person name="Lindquist E."/>
            <person name="Dehal P."/>
            <person name="Shapiro H."/>
            <person name="Jin Y.S."/>
            <person name="Passoth V."/>
            <person name="Richardson P.M."/>
        </authorList>
    </citation>
    <scope>NUCLEOTIDE SEQUENCE [LARGE SCALE GENOMIC DNA]</scope>
    <source>
        <strain evidence="8">ATCC 58785 / CBS 6054 / NBRC 10063 / NRRL Y-11545</strain>
    </source>
</reference>
<dbReference type="OrthoDB" id="4023481at2759"/>
<dbReference type="Pfam" id="PF05839">
    <property type="entry name" value="Apc13p"/>
    <property type="match status" value="1"/>
</dbReference>
<sequence>MSTRDSTYSYVHIDDPNQVIYMEKWQDDPIPFDDIDTQQLLEATANLFPQLLLEEEEDGAIPIQPATYGAKAYKNRQLLKDKIWNDFGIFEKFLNESSSLNKQVDKTILGSMYTKSNEHFDGDIADGGEDIVKRENGFTVADYLSNGFTMNDNTMDILSPTDMANDSIMGVHHGDISLNSTSDLPGGANNTFFNARSNSIGYGNQAGVAAVQTPRVGRTRQTSTDKSFQTPITRIMR</sequence>
<evidence type="ECO:0000256" key="2">
    <source>
        <dbReference type="ARBA" id="ARBA00022618"/>
    </source>
</evidence>
<dbReference type="RefSeq" id="XP_001387686.1">
    <property type="nucleotide sequence ID" value="XM_001387649.1"/>
</dbReference>
<evidence type="ECO:0000313" key="8">
    <source>
        <dbReference type="Proteomes" id="UP000002258"/>
    </source>
</evidence>
<keyword evidence="3" id="KW-0498">Mitosis</keyword>
<evidence type="ECO:0000256" key="1">
    <source>
        <dbReference type="ARBA" id="ARBA00006940"/>
    </source>
</evidence>
<dbReference type="HOGENOM" id="CLU_1299536_0_0_1"/>
<evidence type="ECO:0000313" key="7">
    <source>
        <dbReference type="EMBL" id="EAZ63663.1"/>
    </source>
</evidence>
<evidence type="ECO:0000256" key="4">
    <source>
        <dbReference type="ARBA" id="ARBA00022786"/>
    </source>
</evidence>
<dbReference type="AlphaFoldDB" id="A3GEY2"/>
<keyword evidence="5" id="KW-0131">Cell cycle</keyword>
<dbReference type="GO" id="GO:0051301">
    <property type="term" value="P:cell division"/>
    <property type="evidence" value="ECO:0007669"/>
    <property type="project" value="UniProtKB-KW"/>
</dbReference>
<feature type="region of interest" description="Disordered" evidence="6">
    <location>
        <begin position="213"/>
        <end position="237"/>
    </location>
</feature>
<evidence type="ECO:0000256" key="5">
    <source>
        <dbReference type="ARBA" id="ARBA00023306"/>
    </source>
</evidence>
<dbReference type="OMA" id="ERWKDEP"/>
<evidence type="ECO:0000256" key="6">
    <source>
        <dbReference type="SAM" id="MobiDB-lite"/>
    </source>
</evidence>
<comment type="similarity">
    <text evidence="1">Belongs to the APC13 family.</text>
</comment>
<dbReference type="InterPro" id="IPR008401">
    <property type="entry name" value="Apc13"/>
</dbReference>
<dbReference type="Proteomes" id="UP000002258">
    <property type="component" value="Chromosome 1"/>
</dbReference>
<protein>
    <submittedName>
        <fullName evidence="7">Uncharacterized protein</fullName>
    </submittedName>
</protein>
<gene>
    <name evidence="7" type="ORF">PICST_28046</name>
</gene>
<feature type="compositionally biased region" description="Polar residues" evidence="6">
    <location>
        <begin position="219"/>
        <end position="237"/>
    </location>
</feature>
<proteinExistence type="inferred from homology"/>
<accession>A3GEY2</accession>
<keyword evidence="8" id="KW-1185">Reference proteome</keyword>
<keyword evidence="2" id="KW-0132">Cell division</keyword>
<dbReference type="GeneID" id="4850831"/>
<organism evidence="7 8">
    <name type="scientific">Scheffersomyces stipitis (strain ATCC 58785 / CBS 6054 / NBRC 10063 / NRRL Y-11545)</name>
    <name type="common">Yeast</name>
    <name type="synonym">Pichia stipitis</name>
    <dbReference type="NCBI Taxonomy" id="322104"/>
    <lineage>
        <taxon>Eukaryota</taxon>
        <taxon>Fungi</taxon>
        <taxon>Dikarya</taxon>
        <taxon>Ascomycota</taxon>
        <taxon>Saccharomycotina</taxon>
        <taxon>Pichiomycetes</taxon>
        <taxon>Debaryomycetaceae</taxon>
        <taxon>Scheffersomyces</taxon>
    </lineage>
</organism>
<name>A3GEY2_PICST</name>
<keyword evidence="4" id="KW-0833">Ubl conjugation pathway</keyword>
<dbReference type="GO" id="GO:0005680">
    <property type="term" value="C:anaphase-promoting complex"/>
    <property type="evidence" value="ECO:0007669"/>
    <property type="project" value="InterPro"/>
</dbReference>
<dbReference type="KEGG" id="pic:PICST_28046"/>
<dbReference type="eggNOG" id="ENOG502T0MK">
    <property type="taxonomic scope" value="Eukaryota"/>
</dbReference>
<dbReference type="InParanoid" id="A3GEY2"/>
<evidence type="ECO:0000256" key="3">
    <source>
        <dbReference type="ARBA" id="ARBA00022776"/>
    </source>
</evidence>